<proteinExistence type="predicted"/>
<keyword evidence="2" id="KW-0732">Signal</keyword>
<dbReference type="InterPro" id="IPR007110">
    <property type="entry name" value="Ig-like_dom"/>
</dbReference>
<dbReference type="FunFam" id="2.60.40.10:FF:000333">
    <property type="entry name" value="Down syndrome cell adhesion molecule"/>
    <property type="match status" value="1"/>
</dbReference>
<dbReference type="PANTHER" id="PTHR10075">
    <property type="entry name" value="BASIGIN RELATED"/>
    <property type="match status" value="1"/>
</dbReference>
<evidence type="ECO:0000313" key="5">
    <source>
        <dbReference type="RefSeq" id="XP_027199403.1"/>
    </source>
</evidence>
<feature type="domain" description="Ig-like" evidence="3">
    <location>
        <begin position="23"/>
        <end position="115"/>
    </location>
</feature>
<dbReference type="GO" id="GO:0098632">
    <property type="term" value="F:cell-cell adhesion mediator activity"/>
    <property type="evidence" value="ECO:0007669"/>
    <property type="project" value="TreeGrafter"/>
</dbReference>
<dbReference type="PROSITE" id="PS50835">
    <property type="entry name" value="IG_LIKE"/>
    <property type="match status" value="1"/>
</dbReference>
<dbReference type="GO" id="GO:0070593">
    <property type="term" value="P:dendrite self-avoidance"/>
    <property type="evidence" value="ECO:0007669"/>
    <property type="project" value="TreeGrafter"/>
</dbReference>
<dbReference type="GO" id="GO:0007411">
    <property type="term" value="P:axon guidance"/>
    <property type="evidence" value="ECO:0007669"/>
    <property type="project" value="TreeGrafter"/>
</dbReference>
<dbReference type="GO" id="GO:0030424">
    <property type="term" value="C:axon"/>
    <property type="evidence" value="ECO:0007669"/>
    <property type="project" value="TreeGrafter"/>
</dbReference>
<dbReference type="InParanoid" id="A0A6P6Y1M9"/>
<accession>A0A6P6Y1M9</accession>
<dbReference type="OrthoDB" id="6412111at2759"/>
<dbReference type="AlphaFoldDB" id="A0A6P6Y1M9"/>
<dbReference type="Gene3D" id="2.60.40.10">
    <property type="entry name" value="Immunoglobulins"/>
    <property type="match status" value="1"/>
</dbReference>
<dbReference type="SUPFAM" id="SSF48726">
    <property type="entry name" value="Immunoglobulin"/>
    <property type="match status" value="1"/>
</dbReference>
<gene>
    <name evidence="5" type="primary">LOC113793553</name>
</gene>
<evidence type="ECO:0000256" key="2">
    <source>
        <dbReference type="SAM" id="SignalP"/>
    </source>
</evidence>
<dbReference type="SMART" id="SM00408">
    <property type="entry name" value="IGc2"/>
    <property type="match status" value="1"/>
</dbReference>
<feature type="signal peptide" evidence="2">
    <location>
        <begin position="1"/>
        <end position="19"/>
    </location>
</feature>
<evidence type="ECO:0000259" key="3">
    <source>
        <dbReference type="PROSITE" id="PS50835"/>
    </source>
</evidence>
<dbReference type="RefSeq" id="XP_027199403.1">
    <property type="nucleotide sequence ID" value="XM_027343602.1"/>
</dbReference>
<dbReference type="SMART" id="SM00409">
    <property type="entry name" value="IG"/>
    <property type="match status" value="1"/>
</dbReference>
<dbReference type="KEGG" id="dpte:113793553"/>
<dbReference type="InterPro" id="IPR013783">
    <property type="entry name" value="Ig-like_fold"/>
</dbReference>
<dbReference type="Pfam" id="PF13927">
    <property type="entry name" value="Ig_3"/>
    <property type="match status" value="1"/>
</dbReference>
<dbReference type="InterPro" id="IPR003599">
    <property type="entry name" value="Ig_sub"/>
</dbReference>
<dbReference type="Proteomes" id="UP000515146">
    <property type="component" value="Unplaced"/>
</dbReference>
<evidence type="ECO:0000256" key="1">
    <source>
        <dbReference type="ARBA" id="ARBA00023319"/>
    </source>
</evidence>
<dbReference type="GO" id="GO:0007156">
    <property type="term" value="P:homophilic cell adhesion via plasma membrane adhesion molecules"/>
    <property type="evidence" value="ECO:0007669"/>
    <property type="project" value="TreeGrafter"/>
</dbReference>
<dbReference type="GO" id="GO:0005886">
    <property type="term" value="C:plasma membrane"/>
    <property type="evidence" value="ECO:0007669"/>
    <property type="project" value="TreeGrafter"/>
</dbReference>
<dbReference type="PANTHER" id="PTHR10075:SF101">
    <property type="entry name" value="ZWEI IG DOMAIN PROTEIN ZIG-3"/>
    <property type="match status" value="1"/>
</dbReference>
<organism evidence="4 5">
    <name type="scientific">Dermatophagoides pteronyssinus</name>
    <name type="common">European house dust mite</name>
    <dbReference type="NCBI Taxonomy" id="6956"/>
    <lineage>
        <taxon>Eukaryota</taxon>
        <taxon>Metazoa</taxon>
        <taxon>Ecdysozoa</taxon>
        <taxon>Arthropoda</taxon>
        <taxon>Chelicerata</taxon>
        <taxon>Arachnida</taxon>
        <taxon>Acari</taxon>
        <taxon>Acariformes</taxon>
        <taxon>Sarcoptiformes</taxon>
        <taxon>Astigmata</taxon>
        <taxon>Psoroptidia</taxon>
        <taxon>Analgoidea</taxon>
        <taxon>Pyroglyphidae</taxon>
        <taxon>Dermatophagoidinae</taxon>
        <taxon>Dermatophagoides</taxon>
    </lineage>
</organism>
<dbReference type="OMA" id="ADENHHK"/>
<dbReference type="InterPro" id="IPR003598">
    <property type="entry name" value="Ig_sub2"/>
</dbReference>
<sequence length="129" mass="14775">MLSFMCILFFSCLSSVYLARLPPKLSYHPSIQSQNLGTRLKILCSVQEGDPPFTFVWHKNGQKFFASADENHHKLNVNEYESELTITKLNENDSGNYTCLVRNSIGSDRQTTMVVVKGSIIQYYHFITM</sequence>
<reference evidence="5" key="1">
    <citation type="submission" date="2025-08" db="UniProtKB">
        <authorList>
            <consortium name="RefSeq"/>
        </authorList>
    </citation>
    <scope>IDENTIFICATION</scope>
    <source>
        <strain evidence="5">Airmid</strain>
    </source>
</reference>
<protein>
    <submittedName>
        <fullName evidence="5">Pro-neuregulin-1, membrane-bound isoform-like</fullName>
    </submittedName>
</protein>
<keyword evidence="4" id="KW-1185">Reference proteome</keyword>
<feature type="chain" id="PRO_5028088664" evidence="2">
    <location>
        <begin position="20"/>
        <end position="129"/>
    </location>
</feature>
<name>A0A6P6Y1M9_DERPT</name>
<evidence type="ECO:0000313" key="4">
    <source>
        <dbReference type="Proteomes" id="UP000515146"/>
    </source>
</evidence>
<keyword evidence="1" id="KW-0393">Immunoglobulin domain</keyword>
<dbReference type="InterPro" id="IPR036179">
    <property type="entry name" value="Ig-like_dom_sf"/>
</dbReference>